<dbReference type="InterPro" id="IPR000743">
    <property type="entry name" value="Glyco_hydro_28"/>
</dbReference>
<dbReference type="InterPro" id="IPR012334">
    <property type="entry name" value="Pectin_lyas_fold"/>
</dbReference>
<dbReference type="RefSeq" id="WP_156924983.1">
    <property type="nucleotide sequence ID" value="NZ_JADU01000011.1"/>
</dbReference>
<dbReference type="Gene3D" id="2.160.20.10">
    <property type="entry name" value="Single-stranded right-handed beta-helix, Pectin lyase-like"/>
    <property type="match status" value="1"/>
</dbReference>
<evidence type="ECO:0000256" key="4">
    <source>
        <dbReference type="ARBA" id="ARBA00023180"/>
    </source>
</evidence>
<dbReference type="InterPro" id="IPR011050">
    <property type="entry name" value="Pectin_lyase_fold/virulence"/>
</dbReference>
<keyword evidence="3" id="KW-1015">Disulfide bond</keyword>
<evidence type="ECO:0000256" key="2">
    <source>
        <dbReference type="ARBA" id="ARBA00022801"/>
    </source>
</evidence>
<organism evidence="8 9">
    <name type="scientific">Hallella seregens ATCC 51272</name>
    <dbReference type="NCBI Taxonomy" id="1336250"/>
    <lineage>
        <taxon>Bacteria</taxon>
        <taxon>Pseudomonadati</taxon>
        <taxon>Bacteroidota</taxon>
        <taxon>Bacteroidia</taxon>
        <taxon>Bacteroidales</taxon>
        <taxon>Prevotellaceae</taxon>
        <taxon>Hallella</taxon>
    </lineage>
</organism>
<name>A0ABV5ZIL1_9BACT</name>
<feature type="signal peptide" evidence="7">
    <location>
        <begin position="1"/>
        <end position="20"/>
    </location>
</feature>
<reference evidence="8 9" key="1">
    <citation type="submission" date="2024-09" db="EMBL/GenBank/DDBJ databases">
        <authorList>
            <person name="Sun Q."/>
            <person name="Mori K."/>
        </authorList>
    </citation>
    <scope>NUCLEOTIDE SEQUENCE [LARGE SCALE GENOMIC DNA]</scope>
    <source>
        <strain evidence="8 9">ATCC 51272</strain>
    </source>
</reference>
<protein>
    <submittedName>
        <fullName evidence="8">Glycosyl hydrolase family 28 protein</fullName>
    </submittedName>
</protein>
<evidence type="ECO:0000256" key="5">
    <source>
        <dbReference type="ARBA" id="ARBA00023295"/>
    </source>
</evidence>
<keyword evidence="5 6" id="KW-0326">Glycosidase</keyword>
<accession>A0ABV5ZIL1</accession>
<evidence type="ECO:0000256" key="6">
    <source>
        <dbReference type="RuleBase" id="RU361169"/>
    </source>
</evidence>
<evidence type="ECO:0000313" key="9">
    <source>
        <dbReference type="Proteomes" id="UP001589688"/>
    </source>
</evidence>
<evidence type="ECO:0000313" key="8">
    <source>
        <dbReference type="EMBL" id="MFB9896568.1"/>
    </source>
</evidence>
<keyword evidence="4" id="KW-0325">Glycoprotein</keyword>
<evidence type="ECO:0000256" key="1">
    <source>
        <dbReference type="ARBA" id="ARBA00008834"/>
    </source>
</evidence>
<sequence length="494" mass="55563">MRNITLLATVLLFGLLPAKAQHVRTSPVPAGYPFMEPLPRHFAVTVEGQEVALYNDSTFWGGTIDFGSFEMKDGEEVTISVRLDEDIRSLELLPKPKDCKVKQKGKRQIEITTKKADWQQTLVINGCPRKGHVLHLFCNRYAEEAQPTGYRYDEPSKTHLFGPGYYNLKQLTGSTTLTVSGEQKIYLAPGAVVNGRLSIRDGNGAKIYGNGMVCNNQTSMVTVDNSIHCAVEDITVHGHAWHAWQVIVGSSNNVRMKGIKIFNPHYASVDGIDIVNSSHCTIDSCFIRANDDAIAIKGLGNHKPSEGVAVTDLRFSHLQLWNDCNNAFGIGAETHCREYNNIRFTDTDILFSYDDPVHHNNLNERAAMNICSLHGTFFHDLLFENIDVYHCQRLIGLGFRQDFWFGQLEGDQTGEGGVYNVTFRNIRSFEIDNGPLNNKVLLYEWHRDGTPDKLLRNIKFANVRINGKRLQSADSPHFDLEPAIGHDLKKELKF</sequence>
<proteinExistence type="inferred from homology"/>
<evidence type="ECO:0000256" key="3">
    <source>
        <dbReference type="ARBA" id="ARBA00023157"/>
    </source>
</evidence>
<dbReference type="Proteomes" id="UP001589688">
    <property type="component" value="Unassembled WGS sequence"/>
</dbReference>
<comment type="caution">
    <text evidence="8">The sequence shown here is derived from an EMBL/GenBank/DDBJ whole genome shotgun (WGS) entry which is preliminary data.</text>
</comment>
<gene>
    <name evidence="8" type="ORF">ACFFK8_01690</name>
</gene>
<feature type="chain" id="PRO_5046672734" evidence="7">
    <location>
        <begin position="21"/>
        <end position="494"/>
    </location>
</feature>
<dbReference type="Pfam" id="PF00295">
    <property type="entry name" value="Glyco_hydro_28"/>
    <property type="match status" value="1"/>
</dbReference>
<keyword evidence="7" id="KW-0732">Signal</keyword>
<dbReference type="GO" id="GO:0016787">
    <property type="term" value="F:hydrolase activity"/>
    <property type="evidence" value="ECO:0007669"/>
    <property type="project" value="UniProtKB-KW"/>
</dbReference>
<dbReference type="SUPFAM" id="SSF51126">
    <property type="entry name" value="Pectin lyase-like"/>
    <property type="match status" value="1"/>
</dbReference>
<comment type="similarity">
    <text evidence="1 6">Belongs to the glycosyl hydrolase 28 family.</text>
</comment>
<dbReference type="PANTHER" id="PTHR31736">
    <property type="match status" value="1"/>
</dbReference>
<keyword evidence="9" id="KW-1185">Reference proteome</keyword>
<dbReference type="EMBL" id="JBHLZF010000001">
    <property type="protein sequence ID" value="MFB9896568.1"/>
    <property type="molecule type" value="Genomic_DNA"/>
</dbReference>
<keyword evidence="2 6" id="KW-0378">Hydrolase</keyword>
<dbReference type="PANTHER" id="PTHR31736:SF19">
    <property type="entry name" value="PECTIN LYASE SUPERFAMILY PROTEIN-RELATED"/>
    <property type="match status" value="1"/>
</dbReference>
<evidence type="ECO:0000256" key="7">
    <source>
        <dbReference type="SAM" id="SignalP"/>
    </source>
</evidence>